<gene>
    <name evidence="1" type="ORF">H2199_002596</name>
</gene>
<organism evidence="1 2">
    <name type="scientific">Coniosporium tulheliwenetii</name>
    <dbReference type="NCBI Taxonomy" id="3383036"/>
    <lineage>
        <taxon>Eukaryota</taxon>
        <taxon>Fungi</taxon>
        <taxon>Dikarya</taxon>
        <taxon>Ascomycota</taxon>
        <taxon>Pezizomycotina</taxon>
        <taxon>Dothideomycetes</taxon>
        <taxon>Dothideomycetes incertae sedis</taxon>
        <taxon>Coniosporium</taxon>
    </lineage>
</organism>
<proteinExistence type="predicted"/>
<dbReference type="Proteomes" id="UP001172680">
    <property type="component" value="Unassembled WGS sequence"/>
</dbReference>
<evidence type="ECO:0000313" key="1">
    <source>
        <dbReference type="EMBL" id="KAJ9646547.1"/>
    </source>
</evidence>
<accession>A0ACC2ZFZ4</accession>
<comment type="caution">
    <text evidence="1">The sequence shown here is derived from an EMBL/GenBank/DDBJ whole genome shotgun (WGS) entry which is preliminary data.</text>
</comment>
<sequence length="410" mass="45539">MEPMSIASAWGITNYALFALSGLSLLCDVIAFLTNAPSYAHSQGGESPAEASTRRLSHICSMLCSGLAFLRFFLAVAVTIATADISRASSLWAIPCILVAICVAIPFGEWCLKHGSSIEDDYTWAHIVLDITPGICVWIWGISMYLRHSVTDAFENQFCRPLLEHILRISSGYSENQIQRATCSILAACFPLCTFLLAAYGLVNATSTLQYLENGAGGGGQAWALGALALYLFSGSNASYWNGRGSTLAPGYCSKEKYRRQYFDTKNKIEEKIAERQVLLHEIQELDAHEKSLRDQMEALKEKRNSRSQIFAQQIQESAARVQLLTDLLKEFEEWKAREEMTDITTPDDKTIVSLGERENLDSIMGAALGMEAAMMDRTVLTPTDGRIQFEHLKGRTEQEDSSFFMNSRT</sequence>
<protein>
    <submittedName>
        <fullName evidence="1">Uncharacterized protein</fullName>
    </submittedName>
</protein>
<dbReference type="EMBL" id="JAPDRP010000006">
    <property type="protein sequence ID" value="KAJ9646547.1"/>
    <property type="molecule type" value="Genomic_DNA"/>
</dbReference>
<keyword evidence="2" id="KW-1185">Reference proteome</keyword>
<name>A0ACC2ZFZ4_9PEZI</name>
<reference evidence="1" key="1">
    <citation type="submission" date="2022-10" db="EMBL/GenBank/DDBJ databases">
        <title>Culturing micro-colonial fungi from biological soil crusts in the Mojave desert and describing Neophaeococcomyces mojavensis, and introducing the new genera and species Taxawa tesnikishii.</title>
        <authorList>
            <person name="Kurbessoian T."/>
            <person name="Stajich J.E."/>
        </authorList>
    </citation>
    <scope>NUCLEOTIDE SEQUENCE</scope>
    <source>
        <strain evidence="1">JES_115</strain>
    </source>
</reference>
<evidence type="ECO:0000313" key="2">
    <source>
        <dbReference type="Proteomes" id="UP001172680"/>
    </source>
</evidence>